<evidence type="ECO:0000256" key="1">
    <source>
        <dbReference type="ARBA" id="ARBA00022443"/>
    </source>
</evidence>
<dbReference type="SUPFAM" id="SSF50044">
    <property type="entry name" value="SH3-domain"/>
    <property type="match status" value="1"/>
</dbReference>
<accession>A0A316Z0F0</accession>
<dbReference type="PANTHER" id="PTHR47174:SF1">
    <property type="entry name" value="REDUCED VIABILITY UPON STARVATION PROTEIN 167"/>
    <property type="match status" value="1"/>
</dbReference>
<dbReference type="SUPFAM" id="SSF103657">
    <property type="entry name" value="BAR/IMD domain-like"/>
    <property type="match status" value="1"/>
</dbReference>
<dbReference type="AlphaFoldDB" id="A0A316Z0F0"/>
<dbReference type="PROSITE" id="PS51021">
    <property type="entry name" value="BAR"/>
    <property type="match status" value="1"/>
</dbReference>
<dbReference type="OrthoDB" id="2159336at2759"/>
<name>A0A316Z0F0_9BASI</name>
<dbReference type="SMART" id="SM00326">
    <property type="entry name" value="SH3"/>
    <property type="match status" value="1"/>
</dbReference>
<feature type="compositionally biased region" description="Low complexity" evidence="3">
    <location>
        <begin position="307"/>
        <end position="330"/>
    </location>
</feature>
<dbReference type="GO" id="GO:1990528">
    <property type="term" value="C:Rvs161p-Rvs167p complex"/>
    <property type="evidence" value="ECO:0007669"/>
    <property type="project" value="TreeGrafter"/>
</dbReference>
<dbReference type="InterPro" id="IPR001452">
    <property type="entry name" value="SH3_domain"/>
</dbReference>
<dbReference type="Pfam" id="PF03114">
    <property type="entry name" value="BAR"/>
    <property type="match status" value="1"/>
</dbReference>
<dbReference type="InterPro" id="IPR036028">
    <property type="entry name" value="SH3-like_dom_sf"/>
</dbReference>
<dbReference type="PROSITE" id="PS50002">
    <property type="entry name" value="SH3"/>
    <property type="match status" value="1"/>
</dbReference>
<dbReference type="GO" id="GO:0097320">
    <property type="term" value="P:plasma membrane tubulation"/>
    <property type="evidence" value="ECO:0007669"/>
    <property type="project" value="TreeGrafter"/>
</dbReference>
<evidence type="ECO:0000256" key="3">
    <source>
        <dbReference type="SAM" id="MobiDB-lite"/>
    </source>
</evidence>
<dbReference type="Gene3D" id="1.20.1270.60">
    <property type="entry name" value="Arfaptin homology (AH) domain/BAR domain"/>
    <property type="match status" value="1"/>
</dbReference>
<dbReference type="Gene3D" id="2.30.30.40">
    <property type="entry name" value="SH3 Domains"/>
    <property type="match status" value="1"/>
</dbReference>
<proteinExistence type="predicted"/>
<feature type="domain" description="BAR" evidence="5">
    <location>
        <begin position="15"/>
        <end position="243"/>
    </location>
</feature>
<evidence type="ECO:0000259" key="5">
    <source>
        <dbReference type="PROSITE" id="PS51021"/>
    </source>
</evidence>
<dbReference type="GO" id="GO:0006897">
    <property type="term" value="P:endocytosis"/>
    <property type="evidence" value="ECO:0007669"/>
    <property type="project" value="InterPro"/>
</dbReference>
<evidence type="ECO:0000313" key="6">
    <source>
        <dbReference type="EMBL" id="PWN94961.1"/>
    </source>
</evidence>
<dbReference type="InterPro" id="IPR004148">
    <property type="entry name" value="BAR_dom"/>
</dbReference>
<reference evidence="6 7" key="1">
    <citation type="journal article" date="2018" name="Mol. Biol. Evol.">
        <title>Broad Genomic Sampling Reveals a Smut Pathogenic Ancestry of the Fungal Clade Ustilaginomycotina.</title>
        <authorList>
            <person name="Kijpornyongpan T."/>
            <person name="Mondo S.J."/>
            <person name="Barry K."/>
            <person name="Sandor L."/>
            <person name="Lee J."/>
            <person name="Lipzen A."/>
            <person name="Pangilinan J."/>
            <person name="LaButti K."/>
            <person name="Hainaut M."/>
            <person name="Henrissat B."/>
            <person name="Grigoriev I.V."/>
            <person name="Spatafora J.W."/>
            <person name="Aime M.C."/>
        </authorList>
    </citation>
    <scope>NUCLEOTIDE SEQUENCE [LARGE SCALE GENOMIC DNA]</scope>
    <source>
        <strain evidence="6 7">MCA 4186</strain>
    </source>
</reference>
<dbReference type="GO" id="GO:0043332">
    <property type="term" value="C:mating projection tip"/>
    <property type="evidence" value="ECO:0007669"/>
    <property type="project" value="TreeGrafter"/>
</dbReference>
<dbReference type="GO" id="GO:0030479">
    <property type="term" value="C:actin cortical patch"/>
    <property type="evidence" value="ECO:0007669"/>
    <property type="project" value="TreeGrafter"/>
</dbReference>
<dbReference type="PANTHER" id="PTHR47174">
    <property type="entry name" value="BRIDGING INTEGRATOR 3"/>
    <property type="match status" value="1"/>
</dbReference>
<evidence type="ECO:0000256" key="2">
    <source>
        <dbReference type="PROSITE-ProRule" id="PRU00192"/>
    </source>
</evidence>
<dbReference type="EMBL" id="KZ819308">
    <property type="protein sequence ID" value="PWN94961.1"/>
    <property type="molecule type" value="Genomic_DNA"/>
</dbReference>
<dbReference type="GO" id="GO:0008289">
    <property type="term" value="F:lipid binding"/>
    <property type="evidence" value="ECO:0007669"/>
    <property type="project" value="TreeGrafter"/>
</dbReference>
<organism evidence="6 7">
    <name type="scientific">Tilletiopsis washingtonensis</name>
    <dbReference type="NCBI Taxonomy" id="58919"/>
    <lineage>
        <taxon>Eukaryota</taxon>
        <taxon>Fungi</taxon>
        <taxon>Dikarya</taxon>
        <taxon>Basidiomycota</taxon>
        <taxon>Ustilaginomycotina</taxon>
        <taxon>Exobasidiomycetes</taxon>
        <taxon>Entylomatales</taxon>
        <taxon>Entylomatales incertae sedis</taxon>
        <taxon>Tilletiopsis</taxon>
    </lineage>
</organism>
<dbReference type="SMART" id="SM00721">
    <property type="entry name" value="BAR"/>
    <property type="match status" value="1"/>
</dbReference>
<evidence type="ECO:0000259" key="4">
    <source>
        <dbReference type="PROSITE" id="PS50002"/>
    </source>
</evidence>
<keyword evidence="1 2" id="KW-0728">SH3 domain</keyword>
<evidence type="ECO:0000313" key="7">
    <source>
        <dbReference type="Proteomes" id="UP000245946"/>
    </source>
</evidence>
<dbReference type="Pfam" id="PF00018">
    <property type="entry name" value="SH3_1"/>
    <property type="match status" value="1"/>
</dbReference>
<dbReference type="InterPro" id="IPR027267">
    <property type="entry name" value="AH/BAR_dom_sf"/>
</dbReference>
<dbReference type="RefSeq" id="XP_025595240.1">
    <property type="nucleotide sequence ID" value="XM_025743772.1"/>
</dbReference>
<feature type="domain" description="SH3" evidence="4">
    <location>
        <begin position="345"/>
        <end position="403"/>
    </location>
</feature>
<gene>
    <name evidence="6" type="ORF">FA09DRAFT_335539</name>
</gene>
<feature type="compositionally biased region" description="Low complexity" evidence="3">
    <location>
        <begin position="284"/>
        <end position="298"/>
    </location>
</feature>
<dbReference type="GeneID" id="37271316"/>
<dbReference type="STRING" id="58919.A0A316Z0F0"/>
<dbReference type="PRINTS" id="PR00452">
    <property type="entry name" value="SH3DOMAIN"/>
</dbReference>
<dbReference type="CDD" id="cd07599">
    <property type="entry name" value="BAR_Rvs167p"/>
    <property type="match status" value="1"/>
</dbReference>
<dbReference type="InterPro" id="IPR046982">
    <property type="entry name" value="BIN3/RVS161-like"/>
</dbReference>
<dbReference type="FunFam" id="2.30.30.40:FF:000100">
    <property type="entry name" value="SH3 domain-containing YSC84-like protein 1"/>
    <property type="match status" value="1"/>
</dbReference>
<dbReference type="Proteomes" id="UP000245946">
    <property type="component" value="Unassembled WGS sequence"/>
</dbReference>
<protein>
    <submittedName>
        <fullName evidence="6">BAR-domain-containing protein</fullName>
    </submittedName>
</protein>
<keyword evidence="7" id="KW-1185">Reference proteome</keyword>
<feature type="region of interest" description="Disordered" evidence="3">
    <location>
        <begin position="277"/>
        <end position="344"/>
    </location>
</feature>
<sequence>MKGALKFAKRTPHLLTAKVGRANTTVDAEFVELANRFAVLEKGAERLVKDVEAWTGAVKSMLLSSSGFSSHFAALFALDTSASSHARAAATAQNLPQFDAHLAELRETLTPEVELVESRVLAPAREYVAIAKALRKNVTKRDHKLVDYDRHSAAYTKLRDKKEKSLKDEQSLFKAEQDFETAAADYEFYNNAMKEEMPRFFEMSARFVGPLWNGFYYMQLNIFYLTLDKLQVFADGKYDISATATPSIEEAYVNALDDASERLEALSIRKPAAHSARVLATNPNRSASLSSRTSLSANAPSRTGTLGSAPAAAAPPAYSAGAASPVGGKRAPPPPPPTSKKPGGKQVEYVTALYDYAATAEGDLSFQQGDRIEVVERTASTEDWWTGRLNGVQGVFPGNYVRD</sequence>
<dbReference type="GO" id="GO:0051666">
    <property type="term" value="P:actin cortical patch localization"/>
    <property type="evidence" value="ECO:0007669"/>
    <property type="project" value="InterPro"/>
</dbReference>
<dbReference type="GO" id="GO:0031097">
    <property type="term" value="C:medial cortex"/>
    <property type="evidence" value="ECO:0007669"/>
    <property type="project" value="TreeGrafter"/>
</dbReference>